<dbReference type="InterPro" id="IPR002035">
    <property type="entry name" value="VWF_A"/>
</dbReference>
<keyword evidence="3" id="KW-1185">Reference proteome</keyword>
<dbReference type="SMART" id="SM00327">
    <property type="entry name" value="VWA"/>
    <property type="match status" value="1"/>
</dbReference>
<evidence type="ECO:0000259" key="1">
    <source>
        <dbReference type="PROSITE" id="PS50234"/>
    </source>
</evidence>
<dbReference type="EMBL" id="JBJQOH010000002">
    <property type="protein sequence ID" value="KAL3698230.1"/>
    <property type="molecule type" value="Genomic_DNA"/>
</dbReference>
<dbReference type="Gene3D" id="3.40.50.410">
    <property type="entry name" value="von Willebrand factor, type A domain"/>
    <property type="match status" value="1"/>
</dbReference>
<name>A0ABD3I701_9MARC</name>
<evidence type="ECO:0000313" key="3">
    <source>
        <dbReference type="Proteomes" id="UP001633002"/>
    </source>
</evidence>
<gene>
    <name evidence="2" type="ORF">R1sor_012306</name>
</gene>
<dbReference type="SUPFAM" id="SSF53300">
    <property type="entry name" value="vWA-like"/>
    <property type="match status" value="1"/>
</dbReference>
<evidence type="ECO:0000313" key="2">
    <source>
        <dbReference type="EMBL" id="KAL3698230.1"/>
    </source>
</evidence>
<organism evidence="2 3">
    <name type="scientific">Riccia sorocarpa</name>
    <dbReference type="NCBI Taxonomy" id="122646"/>
    <lineage>
        <taxon>Eukaryota</taxon>
        <taxon>Viridiplantae</taxon>
        <taxon>Streptophyta</taxon>
        <taxon>Embryophyta</taxon>
        <taxon>Marchantiophyta</taxon>
        <taxon>Marchantiopsida</taxon>
        <taxon>Marchantiidae</taxon>
        <taxon>Marchantiales</taxon>
        <taxon>Ricciaceae</taxon>
        <taxon>Riccia</taxon>
    </lineage>
</organism>
<dbReference type="Proteomes" id="UP001633002">
    <property type="component" value="Unassembled WGS sequence"/>
</dbReference>
<dbReference type="CDD" id="cd00198">
    <property type="entry name" value="vWFA"/>
    <property type="match status" value="1"/>
</dbReference>
<feature type="domain" description="VWFA" evidence="1">
    <location>
        <begin position="403"/>
        <end position="597"/>
    </location>
</feature>
<dbReference type="PANTHER" id="PTHR22796">
    <property type="entry name" value="URG4-RELATED"/>
    <property type="match status" value="1"/>
</dbReference>
<dbReference type="PROSITE" id="PS50234">
    <property type="entry name" value="VWFA"/>
    <property type="match status" value="1"/>
</dbReference>
<dbReference type="AlphaFoldDB" id="A0ABD3I701"/>
<accession>A0ABD3I701</accession>
<protein>
    <recommendedName>
        <fullName evidence="1">VWFA domain-containing protein</fullName>
    </recommendedName>
</protein>
<dbReference type="PANTHER" id="PTHR22796:SF1">
    <property type="entry name" value="VWFA DOMAIN-CONTAINING PROTEIN"/>
    <property type="match status" value="1"/>
</dbReference>
<reference evidence="2 3" key="1">
    <citation type="submission" date="2024-09" db="EMBL/GenBank/DDBJ databases">
        <title>Chromosome-scale assembly of Riccia sorocarpa.</title>
        <authorList>
            <person name="Paukszto L."/>
        </authorList>
    </citation>
    <scope>NUCLEOTIDE SEQUENCE [LARGE SCALE GENOMIC DNA]</scope>
    <source>
        <strain evidence="2">LP-2024</strain>
        <tissue evidence="2">Aerial parts of the thallus</tissue>
    </source>
</reference>
<proteinExistence type="predicted"/>
<comment type="caution">
    <text evidence="2">The sequence shown here is derived from an EMBL/GenBank/DDBJ whole genome shotgun (WGS) entry which is preliminary data.</text>
</comment>
<dbReference type="Pfam" id="PF13519">
    <property type="entry name" value="VWA_2"/>
    <property type="match status" value="1"/>
</dbReference>
<sequence>MGCFYNDGWQPLISFDSQKAIGDGPLVVEGVTIFLPDHQLELTPGEGCSCRDIDDVLQRITDEFKGKFPRDGTDDELWHLRLEKCIGALFDRRRARVFEWLDQNTADFSVVCPREGTSICSFLQRKPQEQCEHGGNCGVKTNVSKKTKTFKGKRAIFEYELVSEQNGEQKGCCLSIPPLQERHGGPHLHSEDPDCVHFCETRCPSCGYFCDRLFGHSGLHRTTHGNMREKKFVAESEDIDILDRKYKWGESGIAEMCNMYCKAQGRGHVHLIPCPKGVDAKLACGGVFDGCRHETCLYGPDFDVPKDEITHTAYWKYQRFEDPCSAEDRKEFDLCNHQCVSEEHVPPTSSNTSAATAANHASFCTESLWHNPVARGDKRFATGYVTKDGHHFNCDHTKNVSSNVIFIIDRSGSMVQQDIRPSMVNFSSNRLGCVYEAITRFIRTRSATMQEDVVSVILFHTSAQTVVQLEALRESIVDKLRKHGATGATIYSSGLLEAEKILKLSVQDVSLAPKSPTIIFLSDGGNNGGKDPLYHIRQMKALDPRLKVHTIMFGKDPYQQIMKDMASAGDGTFECSLDEVQLSRRFEGLAKSLKMQVASLM</sequence>
<dbReference type="InterPro" id="IPR036465">
    <property type="entry name" value="vWFA_dom_sf"/>
</dbReference>